<evidence type="ECO:0000256" key="3">
    <source>
        <dbReference type="SAM" id="SignalP"/>
    </source>
</evidence>
<dbReference type="Proteomes" id="UP000325933">
    <property type="component" value="Unassembled WGS sequence"/>
</dbReference>
<dbReference type="PANTHER" id="PTHR36504">
    <property type="entry name" value="LIPOPOLYSACCHARIDE EXPORT SYSTEM PROTEIN LPTA"/>
    <property type="match status" value="1"/>
</dbReference>
<proteinExistence type="predicted"/>
<dbReference type="Pfam" id="PF03968">
    <property type="entry name" value="LptD_N"/>
    <property type="match status" value="1"/>
</dbReference>
<evidence type="ECO:0000256" key="2">
    <source>
        <dbReference type="SAM" id="MobiDB-lite"/>
    </source>
</evidence>
<dbReference type="EMBL" id="VYQA01000012">
    <property type="protein sequence ID" value="KAA9027642.1"/>
    <property type="molecule type" value="Genomic_DNA"/>
</dbReference>
<evidence type="ECO:0000256" key="1">
    <source>
        <dbReference type="ARBA" id="ARBA00022729"/>
    </source>
</evidence>
<feature type="compositionally biased region" description="Polar residues" evidence="2">
    <location>
        <begin position="175"/>
        <end position="186"/>
    </location>
</feature>
<dbReference type="InterPro" id="IPR052037">
    <property type="entry name" value="LPS_export_LptA"/>
</dbReference>
<keyword evidence="8" id="KW-1185">Reference proteome</keyword>
<gene>
    <name evidence="6" type="ORF">F4U95_15855</name>
    <name evidence="5" type="ORF">F4U96_15730</name>
</gene>
<dbReference type="RefSeq" id="WP_120251711.1">
    <property type="nucleotide sequence ID" value="NZ_JBNNIY010000009.1"/>
</dbReference>
<feature type="signal peptide" evidence="3">
    <location>
        <begin position="1"/>
        <end position="25"/>
    </location>
</feature>
<sequence length="186" mass="19160">MKRTLILLSSAFAGTAALMFAGASAQVFKNHDSNAPVNFNADRIEVQDRADRVVVSGNVVVTQAGMTLNAARMTVAYNNQPGGGTGTDGIQINRIDASGNVVVNKADQTARGNVAIYDLNSKLITMLGNVTLTQGSNKLTGGRLVMDLNSGRSTVDGRSSGGGSAGTATSPSGRVSGTFTVPQRKN</sequence>
<protein>
    <submittedName>
        <fullName evidence="6">OstA family protein</fullName>
    </submittedName>
</protein>
<dbReference type="PANTHER" id="PTHR36504:SF1">
    <property type="entry name" value="LIPOPOLYSACCHARIDE EXPORT SYSTEM PROTEIN LPTA"/>
    <property type="match status" value="1"/>
</dbReference>
<dbReference type="EMBL" id="VYQB01000012">
    <property type="protein sequence ID" value="KAA9014630.1"/>
    <property type="molecule type" value="Genomic_DNA"/>
</dbReference>
<dbReference type="GO" id="GO:0017089">
    <property type="term" value="F:glycolipid transfer activity"/>
    <property type="evidence" value="ECO:0007669"/>
    <property type="project" value="TreeGrafter"/>
</dbReference>
<feature type="domain" description="Organic solvent tolerance-like N-terminal" evidence="4">
    <location>
        <begin position="40"/>
        <end position="151"/>
    </location>
</feature>
<name>A0A5J5HXC6_9SPHN</name>
<organism evidence="6 7">
    <name type="scientific">Sphingobium limneticum</name>
    <dbReference type="NCBI Taxonomy" id="1007511"/>
    <lineage>
        <taxon>Bacteria</taxon>
        <taxon>Pseudomonadati</taxon>
        <taxon>Pseudomonadota</taxon>
        <taxon>Alphaproteobacteria</taxon>
        <taxon>Sphingomonadales</taxon>
        <taxon>Sphingomonadaceae</taxon>
        <taxon>Sphingobium</taxon>
    </lineage>
</organism>
<evidence type="ECO:0000313" key="8">
    <source>
        <dbReference type="Proteomes" id="UP000326364"/>
    </source>
</evidence>
<dbReference type="Proteomes" id="UP000326364">
    <property type="component" value="Unassembled WGS sequence"/>
</dbReference>
<evidence type="ECO:0000313" key="7">
    <source>
        <dbReference type="Proteomes" id="UP000325933"/>
    </source>
</evidence>
<evidence type="ECO:0000313" key="5">
    <source>
        <dbReference type="EMBL" id="KAA9014630.1"/>
    </source>
</evidence>
<dbReference type="Gene3D" id="2.60.450.10">
    <property type="entry name" value="Lipopolysaccharide (LPS) transport protein A like domain"/>
    <property type="match status" value="1"/>
</dbReference>
<dbReference type="AlphaFoldDB" id="A0A5J5HXC6"/>
<feature type="chain" id="PRO_5023941780" evidence="3">
    <location>
        <begin position="26"/>
        <end position="186"/>
    </location>
</feature>
<comment type="caution">
    <text evidence="6">The sequence shown here is derived from an EMBL/GenBank/DDBJ whole genome shotgun (WGS) entry which is preliminary data.</text>
</comment>
<dbReference type="InterPro" id="IPR005653">
    <property type="entry name" value="OstA-like_N"/>
</dbReference>
<evidence type="ECO:0000259" key="4">
    <source>
        <dbReference type="Pfam" id="PF03968"/>
    </source>
</evidence>
<dbReference type="GO" id="GO:0015920">
    <property type="term" value="P:lipopolysaccharide transport"/>
    <property type="evidence" value="ECO:0007669"/>
    <property type="project" value="TreeGrafter"/>
</dbReference>
<reference evidence="7 8" key="1">
    <citation type="submission" date="2019-09" db="EMBL/GenBank/DDBJ databases">
        <authorList>
            <person name="Feng G."/>
        </authorList>
    </citation>
    <scope>NUCLEOTIDE SEQUENCE [LARGE SCALE GENOMIC DNA]</scope>
    <source>
        <strain evidence="6 7">KACC 19283</strain>
        <strain evidence="5 8">KACC 19284</strain>
    </source>
</reference>
<accession>A0A5J5HXC6</accession>
<dbReference type="GO" id="GO:0030288">
    <property type="term" value="C:outer membrane-bounded periplasmic space"/>
    <property type="evidence" value="ECO:0007669"/>
    <property type="project" value="TreeGrafter"/>
</dbReference>
<feature type="region of interest" description="Disordered" evidence="2">
    <location>
        <begin position="150"/>
        <end position="186"/>
    </location>
</feature>
<evidence type="ECO:0000313" key="6">
    <source>
        <dbReference type="EMBL" id="KAA9027642.1"/>
    </source>
</evidence>
<keyword evidence="1 3" id="KW-0732">Signal</keyword>
<dbReference type="GO" id="GO:0009279">
    <property type="term" value="C:cell outer membrane"/>
    <property type="evidence" value="ECO:0007669"/>
    <property type="project" value="TreeGrafter"/>
</dbReference>